<organism evidence="2 3">
    <name type="scientific">Candidatus Gallimonas intestinavium</name>
    <dbReference type="NCBI Taxonomy" id="2838603"/>
    <lineage>
        <taxon>Bacteria</taxon>
        <taxon>Bacillati</taxon>
        <taxon>Bacillota</taxon>
        <taxon>Clostridia</taxon>
        <taxon>Candidatus Gallimonas</taxon>
    </lineage>
</organism>
<feature type="signal peptide" evidence="1">
    <location>
        <begin position="1"/>
        <end position="24"/>
    </location>
</feature>
<protein>
    <submittedName>
        <fullName evidence="2">Leucine-rich repeat domain-containing protein</fullName>
    </submittedName>
</protein>
<dbReference type="PROSITE" id="PS51257">
    <property type="entry name" value="PROKAR_LIPOPROTEIN"/>
    <property type="match status" value="1"/>
</dbReference>
<evidence type="ECO:0000313" key="2">
    <source>
        <dbReference type="EMBL" id="HIZ72442.1"/>
    </source>
</evidence>
<dbReference type="PANTHER" id="PTHR45661:SF3">
    <property type="entry name" value="IG-LIKE DOMAIN-CONTAINING PROTEIN"/>
    <property type="match status" value="1"/>
</dbReference>
<reference evidence="2" key="2">
    <citation type="submission" date="2021-04" db="EMBL/GenBank/DDBJ databases">
        <authorList>
            <person name="Gilroy R."/>
        </authorList>
    </citation>
    <scope>NUCLEOTIDE SEQUENCE</scope>
    <source>
        <strain evidence="2">ChiW7-2402</strain>
    </source>
</reference>
<dbReference type="EMBL" id="DXBB01000044">
    <property type="protein sequence ID" value="HIZ72442.1"/>
    <property type="molecule type" value="Genomic_DNA"/>
</dbReference>
<reference evidence="2" key="1">
    <citation type="journal article" date="2021" name="PeerJ">
        <title>Extensive microbial diversity within the chicken gut microbiome revealed by metagenomics and culture.</title>
        <authorList>
            <person name="Gilroy R."/>
            <person name="Ravi A."/>
            <person name="Getino M."/>
            <person name="Pursley I."/>
            <person name="Horton D.L."/>
            <person name="Alikhan N.F."/>
            <person name="Baker D."/>
            <person name="Gharbi K."/>
            <person name="Hall N."/>
            <person name="Watson M."/>
            <person name="Adriaenssens E.M."/>
            <person name="Foster-Nyarko E."/>
            <person name="Jarju S."/>
            <person name="Secka A."/>
            <person name="Antonio M."/>
            <person name="Oren A."/>
            <person name="Chaudhuri R.R."/>
            <person name="La Ragione R."/>
            <person name="Hildebrand F."/>
            <person name="Pallen M.J."/>
        </authorList>
    </citation>
    <scope>NUCLEOTIDE SEQUENCE</scope>
    <source>
        <strain evidence="2">ChiW7-2402</strain>
    </source>
</reference>
<dbReference type="Gene3D" id="3.80.10.10">
    <property type="entry name" value="Ribonuclease Inhibitor"/>
    <property type="match status" value="2"/>
</dbReference>
<dbReference type="InterPro" id="IPR026906">
    <property type="entry name" value="LRR_5"/>
</dbReference>
<dbReference type="AlphaFoldDB" id="A0A9D2JZJ4"/>
<gene>
    <name evidence="2" type="ORF">H9964_02540</name>
</gene>
<sequence>MKKKGMLLLALVAAAALSAGVLSACKEEHVLTYHAAVAATCTETGTVEYWSCSECGKNFADEAATQEISSLTTSALGHDFGAWEVVSPATCTENGEQRQTCSRCGEEVVEVMKAPGHSFGDWATVPGKEPTCTEQGTQERECSVCHTVEERSIPANGHVFDGGMICTVCGASRTSDKLAFTRNADGSYTVSGIGKETEKEIYIPIMYSNSPVTAIGEDAFAGNKEITGIYITGGIETIGSGAFDGCTNLVSLQLANSVKTIGGKAFYQTGLTMVSIPDSVTEIGTQAFGGCMQLTELSTPRTNTAYQTIDGNLYNSDGTVLLQYAIGSKNISFLIPSGVKEVESTALFRAVNLKSVTVPASVEVLGDRVFGTCTSLETIAVDEKNESYRAIGGDLYSYDGSVLLQYAIGKSSTSFLSANTVKRVASGAFEGAKSLKEVTLSTSLTEIGEGAFRDCTALAKVGLPASLVTIGEEVFRGCTSLKEITIPASVQTIGVGAFQGCTELENAYFEETEGWSAGSIPLDAESLAKPSTAAVYLTDAYRAGEWTRK</sequence>
<name>A0A9D2JZJ4_9FIRM</name>
<dbReference type="PANTHER" id="PTHR45661">
    <property type="entry name" value="SURFACE ANTIGEN"/>
    <property type="match status" value="1"/>
</dbReference>
<dbReference type="SUPFAM" id="SSF52058">
    <property type="entry name" value="L domain-like"/>
    <property type="match status" value="1"/>
</dbReference>
<proteinExistence type="predicted"/>
<keyword evidence="1" id="KW-0732">Signal</keyword>
<comment type="caution">
    <text evidence="2">The sequence shown here is derived from an EMBL/GenBank/DDBJ whole genome shotgun (WGS) entry which is preliminary data.</text>
</comment>
<dbReference type="InterPro" id="IPR053139">
    <property type="entry name" value="Surface_bspA-like"/>
</dbReference>
<accession>A0A9D2JZJ4</accession>
<feature type="chain" id="PRO_5039697423" evidence="1">
    <location>
        <begin position="25"/>
        <end position="549"/>
    </location>
</feature>
<evidence type="ECO:0000256" key="1">
    <source>
        <dbReference type="SAM" id="SignalP"/>
    </source>
</evidence>
<evidence type="ECO:0000313" key="3">
    <source>
        <dbReference type="Proteomes" id="UP000824102"/>
    </source>
</evidence>
<dbReference type="Proteomes" id="UP000824102">
    <property type="component" value="Unassembled WGS sequence"/>
</dbReference>
<dbReference type="Pfam" id="PF13306">
    <property type="entry name" value="LRR_5"/>
    <property type="match status" value="3"/>
</dbReference>
<dbReference type="InterPro" id="IPR032675">
    <property type="entry name" value="LRR_dom_sf"/>
</dbReference>